<feature type="domain" description="P-type ATPase N-terminal" evidence="2">
    <location>
        <begin position="33"/>
        <end position="90"/>
    </location>
</feature>
<reference evidence="3" key="2">
    <citation type="submission" date="2017-12" db="EMBL/GenBank/DDBJ databases">
        <title>Coralsnake Venomics: Analyses of Venom Gland Transcriptomes and Proteomes of Six Brazilian Taxa.</title>
        <authorList>
            <person name="Aird S.D."/>
            <person name="Jorge da Silva N."/>
            <person name="Qiu L."/>
            <person name="Villar-Briones A."/>
            <person name="Aparecida-Saddi V."/>
            <person name="Campos-Telles M.P."/>
            <person name="Grau M."/>
            <person name="Mikheyev A.S."/>
        </authorList>
    </citation>
    <scope>NUCLEOTIDE SEQUENCE</scope>
    <source>
        <tissue evidence="3">Venom_gland</tissue>
    </source>
</reference>
<dbReference type="InterPro" id="IPR032631">
    <property type="entry name" value="P-type_ATPase_N"/>
</dbReference>
<dbReference type="GO" id="GO:0045332">
    <property type="term" value="P:phospholipid translocation"/>
    <property type="evidence" value="ECO:0007669"/>
    <property type="project" value="TreeGrafter"/>
</dbReference>
<keyword evidence="1" id="KW-0472">Membrane</keyword>
<sequence length="137" mass="16124">MLRWIRQQLGFDPPHQSDNRTIYIANRFPQHGHYVPQKFAENRIISSKYTVWNFVPKNLFEQFRRVANFYFLIIFLVQLMIDTPTSPITSGLPLFFVITVTAIKQVRKCAFFWSGGLLSTDIHMFNTELQLKVGHQC</sequence>
<feature type="transmembrane region" description="Helical" evidence="1">
    <location>
        <begin position="66"/>
        <end position="81"/>
    </location>
</feature>
<dbReference type="PANTHER" id="PTHR24092">
    <property type="entry name" value="PROBABLE PHOSPHOLIPID-TRANSPORTING ATPASE"/>
    <property type="match status" value="1"/>
</dbReference>
<keyword evidence="1" id="KW-0812">Transmembrane</keyword>
<evidence type="ECO:0000259" key="2">
    <source>
        <dbReference type="Pfam" id="PF16209"/>
    </source>
</evidence>
<dbReference type="GO" id="GO:0140326">
    <property type="term" value="F:ATPase-coupled intramembrane lipid transporter activity"/>
    <property type="evidence" value="ECO:0007669"/>
    <property type="project" value="TreeGrafter"/>
</dbReference>
<evidence type="ECO:0000256" key="1">
    <source>
        <dbReference type="SAM" id="Phobius"/>
    </source>
</evidence>
<reference evidence="3" key="1">
    <citation type="submission" date="2017-07" db="EMBL/GenBank/DDBJ databases">
        <authorList>
            <person name="Mikheyev A."/>
            <person name="Grau M."/>
        </authorList>
    </citation>
    <scope>NUCLEOTIDE SEQUENCE</scope>
    <source>
        <tissue evidence="3">Venom_gland</tissue>
    </source>
</reference>
<dbReference type="GO" id="GO:0005886">
    <property type="term" value="C:plasma membrane"/>
    <property type="evidence" value="ECO:0007669"/>
    <property type="project" value="TreeGrafter"/>
</dbReference>
<dbReference type="SUPFAM" id="SSF81665">
    <property type="entry name" value="Calcium ATPase, transmembrane domain M"/>
    <property type="match status" value="1"/>
</dbReference>
<keyword evidence="1" id="KW-1133">Transmembrane helix</keyword>
<dbReference type="GO" id="GO:0055037">
    <property type="term" value="C:recycling endosome"/>
    <property type="evidence" value="ECO:0007669"/>
    <property type="project" value="TreeGrafter"/>
</dbReference>
<dbReference type="InterPro" id="IPR023298">
    <property type="entry name" value="ATPase_P-typ_TM_dom_sf"/>
</dbReference>
<dbReference type="AlphaFoldDB" id="A0A2H6MVC0"/>
<organism evidence="3">
    <name type="scientific">Micrurus carvalhoi</name>
    <dbReference type="NCBI Taxonomy" id="3147026"/>
    <lineage>
        <taxon>Eukaryota</taxon>
        <taxon>Metazoa</taxon>
        <taxon>Chordata</taxon>
        <taxon>Craniata</taxon>
        <taxon>Vertebrata</taxon>
        <taxon>Euteleostomi</taxon>
        <taxon>Lepidosauria</taxon>
        <taxon>Squamata</taxon>
        <taxon>Bifurcata</taxon>
        <taxon>Unidentata</taxon>
        <taxon>Episquamata</taxon>
        <taxon>Toxicofera</taxon>
        <taxon>Serpentes</taxon>
        <taxon>Colubroidea</taxon>
        <taxon>Elapidae</taxon>
        <taxon>Elapinae</taxon>
        <taxon>Micrurus</taxon>
    </lineage>
</organism>
<proteinExistence type="predicted"/>
<dbReference type="EMBL" id="IACI01005918">
    <property type="protein sequence ID" value="LAA18395.1"/>
    <property type="molecule type" value="Transcribed_RNA"/>
</dbReference>
<name>A0A2H6MVC0_9SAUR</name>
<evidence type="ECO:0000313" key="3">
    <source>
        <dbReference type="EMBL" id="LAA18395.1"/>
    </source>
</evidence>
<dbReference type="PANTHER" id="PTHR24092:SF57">
    <property type="entry name" value="PHOSPHOLIPID-TRANSPORTING ATPASE IF"/>
    <property type="match status" value="1"/>
</dbReference>
<accession>A0A2H6MVC0</accession>
<protein>
    <recommendedName>
        <fullName evidence="2">P-type ATPase N-terminal domain-containing protein</fullName>
    </recommendedName>
</protein>
<dbReference type="GO" id="GO:0005783">
    <property type="term" value="C:endoplasmic reticulum"/>
    <property type="evidence" value="ECO:0007669"/>
    <property type="project" value="TreeGrafter"/>
</dbReference>
<dbReference type="Pfam" id="PF16209">
    <property type="entry name" value="PhoLip_ATPase_N"/>
    <property type="match status" value="1"/>
</dbReference>